<feature type="signal peptide" evidence="4">
    <location>
        <begin position="1"/>
        <end position="25"/>
    </location>
</feature>
<evidence type="ECO:0000256" key="4">
    <source>
        <dbReference type="SAM" id="SignalP"/>
    </source>
</evidence>
<dbReference type="GO" id="GO:0030313">
    <property type="term" value="C:cell envelope"/>
    <property type="evidence" value="ECO:0007669"/>
    <property type="project" value="UniProtKB-SubCell"/>
</dbReference>
<name>A0A3N5Y4H5_9ALTE</name>
<evidence type="ECO:0000313" key="7">
    <source>
        <dbReference type="Proteomes" id="UP000275281"/>
    </source>
</evidence>
<gene>
    <name evidence="6" type="ORF">DRW07_17060</name>
</gene>
<accession>A0A3N5Y4H5</accession>
<protein>
    <recommendedName>
        <fullName evidence="5">Periplasmic binding protein domain-containing protein</fullName>
    </recommendedName>
</protein>
<dbReference type="InterPro" id="IPR028082">
    <property type="entry name" value="Peripla_BP_I"/>
</dbReference>
<sequence length="372" mass="41328">MILMHRRIYTLLLCLALSMPTVAYGASLNVVFLNPGHPTGDKSGAFWSNVDKFMRAAASDLDIELTILHAERNHLAMKRLADEVHKYAPDYAIVVNEKGVGTDLLARIAQRNIPVFFLLNTLNQTDIAALKRHEKALIAGSLIPNNHSAGKALMGALVRTHRKKTGHVGNLNTIALLGDYTSPAALERQQGMLSYMSENSNLALIDATVANWSEREGYNKTRGLLKRERIDLIWSANDAIATGASRAVKSSGSKHKITIGGFNWDKRSEKYPIDISFGGHVTLGAKALVMLKDLHQGLLTQCERHIVMDVFKPLSTDELDAFHKNTTPNNLDTFNFERFSKTSTAYSEFDIDVFVTRHYPTAQEQPPRLSCE</sequence>
<evidence type="ECO:0000313" key="6">
    <source>
        <dbReference type="EMBL" id="RPJ65029.1"/>
    </source>
</evidence>
<dbReference type="GO" id="GO:0030246">
    <property type="term" value="F:carbohydrate binding"/>
    <property type="evidence" value="ECO:0007669"/>
    <property type="project" value="UniProtKB-ARBA"/>
</dbReference>
<dbReference type="PANTHER" id="PTHR46847">
    <property type="entry name" value="D-ALLOSE-BINDING PERIPLASMIC PROTEIN-RELATED"/>
    <property type="match status" value="1"/>
</dbReference>
<dbReference type="Gene3D" id="3.40.50.2300">
    <property type="match status" value="2"/>
</dbReference>
<keyword evidence="7" id="KW-1185">Reference proteome</keyword>
<feature type="domain" description="Periplasmic binding protein" evidence="5">
    <location>
        <begin position="42"/>
        <end position="266"/>
    </location>
</feature>
<feature type="chain" id="PRO_5018029070" description="Periplasmic binding protein domain-containing protein" evidence="4">
    <location>
        <begin position="26"/>
        <end position="372"/>
    </location>
</feature>
<dbReference type="OrthoDB" id="245475at2"/>
<dbReference type="AlphaFoldDB" id="A0A3N5Y4H5"/>
<dbReference type="Proteomes" id="UP000275281">
    <property type="component" value="Unassembled WGS sequence"/>
</dbReference>
<keyword evidence="3 4" id="KW-0732">Signal</keyword>
<comment type="subcellular location">
    <subcellularLocation>
        <location evidence="1">Cell envelope</location>
    </subcellularLocation>
</comment>
<dbReference type="CDD" id="cd06324">
    <property type="entry name" value="PBP1_ABC_sugar_binding-like"/>
    <property type="match status" value="1"/>
</dbReference>
<proteinExistence type="inferred from homology"/>
<evidence type="ECO:0000256" key="2">
    <source>
        <dbReference type="ARBA" id="ARBA00007639"/>
    </source>
</evidence>
<comment type="similarity">
    <text evidence="2">Belongs to the bacterial solute-binding protein 2 family.</text>
</comment>
<dbReference type="Pfam" id="PF13407">
    <property type="entry name" value="Peripla_BP_4"/>
    <property type="match status" value="1"/>
</dbReference>
<dbReference type="SUPFAM" id="SSF53822">
    <property type="entry name" value="Periplasmic binding protein-like I"/>
    <property type="match status" value="1"/>
</dbReference>
<evidence type="ECO:0000256" key="1">
    <source>
        <dbReference type="ARBA" id="ARBA00004196"/>
    </source>
</evidence>
<dbReference type="GO" id="GO:0055085">
    <property type="term" value="P:transmembrane transport"/>
    <property type="evidence" value="ECO:0007669"/>
    <property type="project" value="UniProtKB-ARBA"/>
</dbReference>
<evidence type="ECO:0000256" key="3">
    <source>
        <dbReference type="ARBA" id="ARBA00022729"/>
    </source>
</evidence>
<organism evidence="6 7">
    <name type="scientific">Alteromonas sediminis</name>
    <dbReference type="NCBI Taxonomy" id="2259342"/>
    <lineage>
        <taxon>Bacteria</taxon>
        <taxon>Pseudomonadati</taxon>
        <taxon>Pseudomonadota</taxon>
        <taxon>Gammaproteobacteria</taxon>
        <taxon>Alteromonadales</taxon>
        <taxon>Alteromonadaceae</taxon>
        <taxon>Alteromonas/Salinimonas group</taxon>
        <taxon>Alteromonas</taxon>
    </lineage>
</organism>
<comment type="caution">
    <text evidence="6">The sequence shown here is derived from an EMBL/GenBank/DDBJ whole genome shotgun (WGS) entry which is preliminary data.</text>
</comment>
<dbReference type="PANTHER" id="PTHR46847:SF2">
    <property type="entry name" value="ABC TRANSPORTER SUGAR-BINDING PROTEIN"/>
    <property type="match status" value="1"/>
</dbReference>
<dbReference type="EMBL" id="RPOK01000006">
    <property type="protein sequence ID" value="RPJ65029.1"/>
    <property type="molecule type" value="Genomic_DNA"/>
</dbReference>
<evidence type="ECO:0000259" key="5">
    <source>
        <dbReference type="Pfam" id="PF13407"/>
    </source>
</evidence>
<dbReference type="InterPro" id="IPR025997">
    <property type="entry name" value="SBP_2_dom"/>
</dbReference>
<reference evidence="6 7" key="1">
    <citation type="submission" date="2018-11" db="EMBL/GenBank/DDBJ databases">
        <authorList>
            <person name="Ye M.-Q."/>
            <person name="Du Z.-J."/>
        </authorList>
    </citation>
    <scope>NUCLEOTIDE SEQUENCE [LARGE SCALE GENOMIC DNA]</scope>
    <source>
        <strain evidence="6 7">U0105</strain>
    </source>
</reference>